<keyword evidence="8" id="KW-0732">Signal</keyword>
<name>A0ABT1VUP8_9PROT</name>
<evidence type="ECO:0000256" key="6">
    <source>
        <dbReference type="ARBA" id="ARBA00022592"/>
    </source>
</evidence>
<accession>A0ABT1VUP8</accession>
<dbReference type="PIRSF" id="PIRSF002756">
    <property type="entry name" value="PstS"/>
    <property type="match status" value="1"/>
</dbReference>
<dbReference type="PANTHER" id="PTHR42996">
    <property type="entry name" value="PHOSPHATE-BINDING PROTEIN PSTS"/>
    <property type="match status" value="1"/>
</dbReference>
<reference evidence="10 11" key="1">
    <citation type="submission" date="2022-06" db="EMBL/GenBank/DDBJ databases">
        <title>Rhizosaccharibacter gen. nov. sp. nov. KSS12, endophytic bacteria isolated from sugarcane.</title>
        <authorList>
            <person name="Pitiwittayakul N."/>
        </authorList>
    </citation>
    <scope>NUCLEOTIDE SEQUENCE [LARGE SCALE GENOMIC DNA]</scope>
    <source>
        <strain evidence="10 11">KSS12</strain>
    </source>
</reference>
<comment type="subunit">
    <text evidence="3 7">The complex is composed of two ATP-binding proteins (PstB), two transmembrane proteins (PstC and PstA) and a solute-binding protein (PstS).</text>
</comment>
<dbReference type="EMBL" id="JAMZEJ010000002">
    <property type="protein sequence ID" value="MCQ8240062.1"/>
    <property type="molecule type" value="Genomic_DNA"/>
</dbReference>
<dbReference type="Pfam" id="PF12849">
    <property type="entry name" value="PBP_like_2"/>
    <property type="match status" value="1"/>
</dbReference>
<keyword evidence="5 7" id="KW-0813">Transport</keyword>
<organism evidence="10 11">
    <name type="scientific">Rhizosaccharibacter radicis</name>
    <dbReference type="NCBI Taxonomy" id="2782605"/>
    <lineage>
        <taxon>Bacteria</taxon>
        <taxon>Pseudomonadati</taxon>
        <taxon>Pseudomonadota</taxon>
        <taxon>Alphaproteobacteria</taxon>
        <taxon>Acetobacterales</taxon>
        <taxon>Acetobacteraceae</taxon>
        <taxon>Rhizosaccharibacter</taxon>
    </lineage>
</organism>
<evidence type="ECO:0000259" key="9">
    <source>
        <dbReference type="Pfam" id="PF12849"/>
    </source>
</evidence>
<dbReference type="NCBIfam" id="NF008171">
    <property type="entry name" value="PRK10918.1"/>
    <property type="match status" value="1"/>
</dbReference>
<evidence type="ECO:0000256" key="5">
    <source>
        <dbReference type="ARBA" id="ARBA00022448"/>
    </source>
</evidence>
<keyword evidence="6 7" id="KW-0592">Phosphate transport</keyword>
<evidence type="ECO:0000256" key="2">
    <source>
        <dbReference type="ARBA" id="ARBA00008725"/>
    </source>
</evidence>
<protein>
    <recommendedName>
        <fullName evidence="4 7">Phosphate-binding protein PstS</fullName>
    </recommendedName>
</protein>
<proteinExistence type="inferred from homology"/>
<evidence type="ECO:0000256" key="3">
    <source>
        <dbReference type="ARBA" id="ARBA00011529"/>
    </source>
</evidence>
<keyword evidence="11" id="KW-1185">Reference proteome</keyword>
<feature type="domain" description="PBP" evidence="9">
    <location>
        <begin position="42"/>
        <end position="326"/>
    </location>
</feature>
<evidence type="ECO:0000313" key="11">
    <source>
        <dbReference type="Proteomes" id="UP001524547"/>
    </source>
</evidence>
<dbReference type="InterPro" id="IPR005673">
    <property type="entry name" value="ABC_phos-bd_PstS"/>
</dbReference>
<comment type="function">
    <text evidence="1 7">Part of the ABC transporter complex PstSACB involved in phosphate import.</text>
</comment>
<sequence length="365" mass="37199">MRSSATSRTVLRSGACPGFRQTLFAGAATLLAALPTLALGAAPAAAADITGAGSTFAAPIYGAWGAAAKSATGTSLNYQALGSGAGQNQVIARTVDFGASDAPMAADKLSSNQLLQFPTVMGGVVPIVNLPGIAPNQIKLTGEVLAQLFSGEISQWNDPKIAALNPGVKLPDTAVAPVHRADGSGTTFVFTSYLSKANPDWKSKVGAASSISWPAGAGAKGNDGVAATVRNTEGGIGYVEYAYADKNHLTTTELKDKAGAFVAPNFDSFSKAAAAADWNNAPNFAVDLLDTAGTGAWPIVSATFVLVPTNPKDPARASAVLGFFDWGFRNGAPIAQKMQYVPLPAAVQASVRQSWSKVAGAKVAQ</sequence>
<evidence type="ECO:0000256" key="8">
    <source>
        <dbReference type="SAM" id="SignalP"/>
    </source>
</evidence>
<dbReference type="PANTHER" id="PTHR42996:SF1">
    <property type="entry name" value="PHOSPHATE-BINDING PROTEIN PSTS"/>
    <property type="match status" value="1"/>
</dbReference>
<feature type="chain" id="PRO_5046349530" description="Phosphate-binding protein PstS" evidence="8">
    <location>
        <begin position="47"/>
        <end position="365"/>
    </location>
</feature>
<dbReference type="RefSeq" id="WP_422918791.1">
    <property type="nucleotide sequence ID" value="NZ_JAMZEJ010000002.1"/>
</dbReference>
<evidence type="ECO:0000313" key="10">
    <source>
        <dbReference type="EMBL" id="MCQ8240062.1"/>
    </source>
</evidence>
<comment type="caution">
    <text evidence="10">The sequence shown here is derived from an EMBL/GenBank/DDBJ whole genome shotgun (WGS) entry which is preliminary data.</text>
</comment>
<feature type="signal peptide" evidence="8">
    <location>
        <begin position="1"/>
        <end position="46"/>
    </location>
</feature>
<dbReference type="NCBIfam" id="TIGR00975">
    <property type="entry name" value="3a0107s03"/>
    <property type="match status" value="1"/>
</dbReference>
<dbReference type="Proteomes" id="UP001524547">
    <property type="component" value="Unassembled WGS sequence"/>
</dbReference>
<dbReference type="InterPro" id="IPR024370">
    <property type="entry name" value="PBP_domain"/>
</dbReference>
<comment type="similarity">
    <text evidence="2 7">Belongs to the PstS family.</text>
</comment>
<gene>
    <name evidence="10" type="primary">pstS</name>
    <name evidence="10" type="ORF">NFI88_04305</name>
</gene>
<evidence type="ECO:0000256" key="1">
    <source>
        <dbReference type="ARBA" id="ARBA00002841"/>
    </source>
</evidence>
<evidence type="ECO:0000256" key="7">
    <source>
        <dbReference type="PIRNR" id="PIRNR002756"/>
    </source>
</evidence>
<dbReference type="CDD" id="cd13565">
    <property type="entry name" value="PBP2_PstS"/>
    <property type="match status" value="1"/>
</dbReference>
<evidence type="ECO:0000256" key="4">
    <source>
        <dbReference type="ARBA" id="ARBA00021889"/>
    </source>
</evidence>
<dbReference type="InterPro" id="IPR050962">
    <property type="entry name" value="Phosphate-bind_PstS"/>
</dbReference>
<dbReference type="Gene3D" id="3.40.190.10">
    <property type="entry name" value="Periplasmic binding protein-like II"/>
    <property type="match status" value="2"/>
</dbReference>
<dbReference type="SUPFAM" id="SSF53850">
    <property type="entry name" value="Periplasmic binding protein-like II"/>
    <property type="match status" value="1"/>
</dbReference>